<proteinExistence type="predicted"/>
<keyword evidence="1" id="KW-0418">Kinase</keyword>
<organism evidence="1 2">
    <name type="scientific">Candidatus Eubacterium faecale</name>
    <dbReference type="NCBI Taxonomy" id="2838568"/>
    <lineage>
        <taxon>Bacteria</taxon>
        <taxon>Bacillati</taxon>
        <taxon>Bacillota</taxon>
        <taxon>Clostridia</taxon>
        <taxon>Eubacteriales</taxon>
        <taxon>Eubacteriaceae</taxon>
        <taxon>Eubacterium</taxon>
    </lineage>
</organism>
<name>A0A9D2MKI0_9FIRM</name>
<reference evidence="1" key="2">
    <citation type="submission" date="2021-04" db="EMBL/GenBank/DDBJ databases">
        <authorList>
            <person name="Gilroy R."/>
        </authorList>
    </citation>
    <scope>NUCLEOTIDE SEQUENCE</scope>
    <source>
        <strain evidence="1">CHK188-16595</strain>
    </source>
</reference>
<reference evidence="1" key="1">
    <citation type="journal article" date="2021" name="PeerJ">
        <title>Extensive microbial diversity within the chicken gut microbiome revealed by metagenomics and culture.</title>
        <authorList>
            <person name="Gilroy R."/>
            <person name="Ravi A."/>
            <person name="Getino M."/>
            <person name="Pursley I."/>
            <person name="Horton D.L."/>
            <person name="Alikhan N.F."/>
            <person name="Baker D."/>
            <person name="Gharbi K."/>
            <person name="Hall N."/>
            <person name="Watson M."/>
            <person name="Adriaenssens E.M."/>
            <person name="Foster-Nyarko E."/>
            <person name="Jarju S."/>
            <person name="Secka A."/>
            <person name="Antonio M."/>
            <person name="Oren A."/>
            <person name="Chaudhuri R.R."/>
            <person name="La Ragione R."/>
            <person name="Hildebrand F."/>
            <person name="Pallen M.J."/>
        </authorList>
    </citation>
    <scope>NUCLEOTIDE SEQUENCE</scope>
    <source>
        <strain evidence="1">CHK188-16595</strain>
    </source>
</reference>
<dbReference type="Proteomes" id="UP000823877">
    <property type="component" value="Unassembled WGS sequence"/>
</dbReference>
<dbReference type="SUPFAM" id="SSF52540">
    <property type="entry name" value="P-loop containing nucleoside triphosphate hydrolases"/>
    <property type="match status" value="1"/>
</dbReference>
<sequence length="192" mass="21771">MNLETAKQEVVNRILSAQGAHAPYIVAVDGRCAAGKTTFANEVAKITGSAVVHMDDFFLQPYQRTQQRLAIPGENVDWERFKSEVLLPLSRGETAYFRPFDCHTLGFLREISANPQNGVIVEGTYSLHKALFDFYSFRVFLHVSPGEQLQRIRKRNGESGAKVFAEKWIPLEETYFSAYDLKNKCDFVVNTD</sequence>
<dbReference type="GO" id="GO:0016301">
    <property type="term" value="F:kinase activity"/>
    <property type="evidence" value="ECO:0007669"/>
    <property type="project" value="UniProtKB-KW"/>
</dbReference>
<keyword evidence="1" id="KW-0808">Transferase</keyword>
<evidence type="ECO:0000313" key="2">
    <source>
        <dbReference type="Proteomes" id="UP000823877"/>
    </source>
</evidence>
<dbReference type="InterPro" id="IPR027417">
    <property type="entry name" value="P-loop_NTPase"/>
</dbReference>
<accession>A0A9D2MKI0</accession>
<dbReference type="EMBL" id="DWXN01000012">
    <property type="protein sequence ID" value="HJB75699.1"/>
    <property type="molecule type" value="Genomic_DNA"/>
</dbReference>
<comment type="caution">
    <text evidence="1">The sequence shown here is derived from an EMBL/GenBank/DDBJ whole genome shotgun (WGS) entry which is preliminary data.</text>
</comment>
<gene>
    <name evidence="1" type="ORF">IAA37_08540</name>
</gene>
<protein>
    <submittedName>
        <fullName evidence="1">Uridine kinase</fullName>
    </submittedName>
</protein>
<dbReference type="Gene3D" id="3.40.50.300">
    <property type="entry name" value="P-loop containing nucleotide triphosphate hydrolases"/>
    <property type="match status" value="1"/>
</dbReference>
<evidence type="ECO:0000313" key="1">
    <source>
        <dbReference type="EMBL" id="HJB75699.1"/>
    </source>
</evidence>
<dbReference type="AlphaFoldDB" id="A0A9D2MKI0"/>